<accession>A0A915JB52</accession>
<evidence type="ECO:0000256" key="2">
    <source>
        <dbReference type="ARBA" id="ARBA00008062"/>
    </source>
</evidence>
<dbReference type="PANTHER" id="PTHR31501">
    <property type="entry name" value="CALCIUM RELEASE-ACTIVATED CALCIUM CHANNEL PROTEIN 1"/>
    <property type="match status" value="1"/>
</dbReference>
<proteinExistence type="inferred from homology"/>
<dbReference type="GO" id="GO:0002115">
    <property type="term" value="P:store-operated calcium entry"/>
    <property type="evidence" value="ECO:0007669"/>
    <property type="project" value="TreeGrafter"/>
</dbReference>
<dbReference type="Gene3D" id="1.20.140.140">
    <property type="entry name" value="Calcium release-activated calcium channel protein Orai"/>
    <property type="match status" value="1"/>
</dbReference>
<evidence type="ECO:0000256" key="3">
    <source>
        <dbReference type="ARBA" id="ARBA00022692"/>
    </source>
</evidence>
<protein>
    <submittedName>
        <fullName evidence="8">Uncharacterized protein</fullName>
    </submittedName>
</protein>
<evidence type="ECO:0000256" key="4">
    <source>
        <dbReference type="ARBA" id="ARBA00022989"/>
    </source>
</evidence>
<organism evidence="7 8">
    <name type="scientific">Romanomermis culicivorax</name>
    <name type="common">Nematode worm</name>
    <dbReference type="NCBI Taxonomy" id="13658"/>
    <lineage>
        <taxon>Eukaryota</taxon>
        <taxon>Metazoa</taxon>
        <taxon>Ecdysozoa</taxon>
        <taxon>Nematoda</taxon>
        <taxon>Enoplea</taxon>
        <taxon>Dorylaimia</taxon>
        <taxon>Mermithida</taxon>
        <taxon>Mermithoidea</taxon>
        <taxon>Mermithidae</taxon>
        <taxon>Romanomermis</taxon>
    </lineage>
</organism>
<feature type="transmembrane region" description="Helical" evidence="6">
    <location>
        <begin position="64"/>
        <end position="93"/>
    </location>
</feature>
<keyword evidence="5 6" id="KW-0472">Membrane</keyword>
<dbReference type="InterPro" id="IPR038350">
    <property type="entry name" value="Orai_sf"/>
</dbReference>
<dbReference type="AlphaFoldDB" id="A0A915JB52"/>
<evidence type="ECO:0000313" key="8">
    <source>
        <dbReference type="WBParaSite" id="nRc.2.0.1.t22886-RA"/>
    </source>
</evidence>
<dbReference type="InterPro" id="IPR012446">
    <property type="entry name" value="CRAC_channel"/>
</dbReference>
<keyword evidence="3 6" id="KW-0812">Transmembrane</keyword>
<evidence type="ECO:0000256" key="6">
    <source>
        <dbReference type="SAM" id="Phobius"/>
    </source>
</evidence>
<comment type="subcellular location">
    <subcellularLocation>
        <location evidence="1">Membrane</location>
        <topology evidence="1">Multi-pass membrane protein</topology>
    </subcellularLocation>
</comment>
<sequence length="187" mass="20587">KDAGHSAANRNAEAYAVKQSKAESGKPYVGASIGLCDAPIRFQVALVELDLLDKSGNPSVGSTVIIAFGVCTTLLVSVHLLAVMMSTCILPYMEACPDPYRDHEPADSLMTQMRWYIEMSWFFSTVLGLLLFLLVLLLTYLQTKDPSMFPKMKAIVERHLEILEDRYTSGEVKNGPLAEELLKSLSG</sequence>
<evidence type="ECO:0000313" key="7">
    <source>
        <dbReference type="Proteomes" id="UP000887565"/>
    </source>
</evidence>
<keyword evidence="4 6" id="KW-1133">Transmembrane helix</keyword>
<feature type="transmembrane region" description="Helical" evidence="6">
    <location>
        <begin position="119"/>
        <end position="141"/>
    </location>
</feature>
<comment type="similarity">
    <text evidence="2">Belongs to the Orai family.</text>
</comment>
<dbReference type="WBParaSite" id="nRc.2.0.1.t22886-RA">
    <property type="protein sequence ID" value="nRc.2.0.1.t22886-RA"/>
    <property type="gene ID" value="nRc.2.0.1.g22886"/>
</dbReference>
<keyword evidence="7" id="KW-1185">Reference proteome</keyword>
<dbReference type="GO" id="GO:0016020">
    <property type="term" value="C:membrane"/>
    <property type="evidence" value="ECO:0007669"/>
    <property type="project" value="UniProtKB-SubCell"/>
</dbReference>
<dbReference type="PANTHER" id="PTHR31501:SF7">
    <property type="entry name" value="CALCIUM RELEASE-ACTIVATED CALCIUM CHANNEL PROTEIN 1"/>
    <property type="match status" value="1"/>
</dbReference>
<dbReference type="Pfam" id="PF07856">
    <property type="entry name" value="Orai-1"/>
    <property type="match status" value="1"/>
</dbReference>
<name>A0A915JB52_ROMCU</name>
<dbReference type="Proteomes" id="UP000887565">
    <property type="component" value="Unplaced"/>
</dbReference>
<dbReference type="GO" id="GO:0015279">
    <property type="term" value="F:store-operated calcium channel activity"/>
    <property type="evidence" value="ECO:0007669"/>
    <property type="project" value="TreeGrafter"/>
</dbReference>
<reference evidence="8" key="1">
    <citation type="submission" date="2022-11" db="UniProtKB">
        <authorList>
            <consortium name="WormBaseParasite"/>
        </authorList>
    </citation>
    <scope>IDENTIFICATION</scope>
</reference>
<evidence type="ECO:0000256" key="5">
    <source>
        <dbReference type="ARBA" id="ARBA00023136"/>
    </source>
</evidence>
<evidence type="ECO:0000256" key="1">
    <source>
        <dbReference type="ARBA" id="ARBA00004141"/>
    </source>
</evidence>